<gene>
    <name evidence="1" type="ORF">F7D20_09990</name>
</gene>
<evidence type="ECO:0000313" key="1">
    <source>
        <dbReference type="EMBL" id="MQP12276.1"/>
    </source>
</evidence>
<reference evidence="1 2" key="1">
    <citation type="submission" date="2019-09" db="EMBL/GenBank/DDBJ databases">
        <title>Distinct polysaccharide growth profiles of human intestinal Prevotella copri isolates.</title>
        <authorList>
            <person name="Fehlner-Peach H."/>
            <person name="Magnabosco C."/>
            <person name="Raghavan V."/>
            <person name="Scher J.U."/>
            <person name="Tett A."/>
            <person name="Cox L.M."/>
            <person name="Gottsegen C."/>
            <person name="Watters A."/>
            <person name="Wiltshire- Gordon J.D."/>
            <person name="Segata N."/>
            <person name="Bonneau R."/>
            <person name="Littman D.R."/>
        </authorList>
    </citation>
    <scope>NUCLEOTIDE SEQUENCE [LARGE SCALE GENOMIC DNA]</scope>
    <source>
        <strain evidence="2">iAQ1173</strain>
    </source>
</reference>
<organism evidence="1 2">
    <name type="scientific">Segatella copri</name>
    <dbReference type="NCBI Taxonomy" id="165179"/>
    <lineage>
        <taxon>Bacteria</taxon>
        <taxon>Pseudomonadati</taxon>
        <taxon>Bacteroidota</taxon>
        <taxon>Bacteroidia</taxon>
        <taxon>Bacteroidales</taxon>
        <taxon>Prevotellaceae</taxon>
        <taxon>Segatella</taxon>
    </lineage>
</organism>
<evidence type="ECO:0008006" key="3">
    <source>
        <dbReference type="Google" id="ProtNLM"/>
    </source>
</evidence>
<comment type="caution">
    <text evidence="1">The sequence shown here is derived from an EMBL/GenBank/DDBJ whole genome shotgun (WGS) entry which is preliminary data.</text>
</comment>
<keyword evidence="2" id="KW-1185">Reference proteome</keyword>
<protein>
    <recommendedName>
        <fullName evidence="3">Type II toxin-antitoxin system PemK/MazF family toxin</fullName>
    </recommendedName>
</protein>
<evidence type="ECO:0000313" key="2">
    <source>
        <dbReference type="Proteomes" id="UP000384372"/>
    </source>
</evidence>
<name>A0A6A7WD23_9BACT</name>
<dbReference type="Proteomes" id="UP000384372">
    <property type="component" value="Unassembled WGS sequence"/>
</dbReference>
<dbReference type="EMBL" id="VZAD01000075">
    <property type="protein sequence ID" value="MQP12276.1"/>
    <property type="molecule type" value="Genomic_DNA"/>
</dbReference>
<accession>A0A6A7WD23</accession>
<dbReference type="AlphaFoldDB" id="A0A6A7WD23"/>
<sequence length="151" mass="16775">MTKLGELLGTMADKLAQDSLNIGDVHFLNLDSNNGITPKAGDTSRNKFFIILGFDNEGNVIGGLVINSNINYNLPTSVTDYQLPVTVEQFSFLEHNSFINCSKIIVAKRSKFNKNTYRGVISDAEMMELIINTVKESPTISKKQLREFGII</sequence>
<proteinExistence type="predicted"/>